<evidence type="ECO:0000256" key="10">
    <source>
        <dbReference type="ARBA" id="ARBA00022679"/>
    </source>
</evidence>
<feature type="transmembrane region" description="Helical" evidence="24">
    <location>
        <begin position="74"/>
        <end position="99"/>
    </location>
</feature>
<evidence type="ECO:0000256" key="16">
    <source>
        <dbReference type="ARBA" id="ARBA00023209"/>
    </source>
</evidence>
<keyword evidence="8" id="KW-1003">Cell membrane</keyword>
<dbReference type="AlphaFoldDB" id="D4XWE9"/>
<evidence type="ECO:0000256" key="3">
    <source>
        <dbReference type="ARBA" id="ARBA00005119"/>
    </source>
</evidence>
<evidence type="ECO:0000256" key="12">
    <source>
        <dbReference type="ARBA" id="ARBA00022695"/>
    </source>
</evidence>
<accession>D4XWE9</accession>
<feature type="transmembrane region" description="Helical" evidence="24">
    <location>
        <begin position="253"/>
        <end position="275"/>
    </location>
</feature>
<keyword evidence="26" id="KW-1185">Reference proteome</keyword>
<comment type="catalytic activity">
    <reaction evidence="1">
        <text>a 1,2-diacyl-sn-glycero-3-phosphate + CTP + H(+) = a CDP-1,2-diacyl-sn-glycerol + diphosphate</text>
        <dbReference type="Rhea" id="RHEA:16229"/>
        <dbReference type="ChEBI" id="CHEBI:15378"/>
        <dbReference type="ChEBI" id="CHEBI:33019"/>
        <dbReference type="ChEBI" id="CHEBI:37563"/>
        <dbReference type="ChEBI" id="CHEBI:58332"/>
        <dbReference type="ChEBI" id="CHEBI:58608"/>
        <dbReference type="EC" id="2.7.7.41"/>
    </reaction>
</comment>
<dbReference type="STRING" id="747682.MALL_0481"/>
<keyword evidence="15 24" id="KW-0472">Membrane</keyword>
<evidence type="ECO:0000256" key="11">
    <source>
        <dbReference type="ARBA" id="ARBA00022692"/>
    </source>
</evidence>
<evidence type="ECO:0000256" key="21">
    <source>
        <dbReference type="ARBA" id="ARBA00032396"/>
    </source>
</evidence>
<evidence type="ECO:0000256" key="13">
    <source>
        <dbReference type="ARBA" id="ARBA00022989"/>
    </source>
</evidence>
<evidence type="ECO:0000256" key="23">
    <source>
        <dbReference type="ARBA" id="ARBA00033406"/>
    </source>
</evidence>
<dbReference type="PANTHER" id="PTHR46382:SF1">
    <property type="entry name" value="PHOSPHATIDATE CYTIDYLYLTRANSFERASE"/>
    <property type="match status" value="1"/>
</dbReference>
<keyword evidence="17" id="KW-1208">Phospholipid metabolism</keyword>
<evidence type="ECO:0000256" key="22">
    <source>
        <dbReference type="ARBA" id="ARBA00032743"/>
    </source>
</evidence>
<evidence type="ECO:0000256" key="20">
    <source>
        <dbReference type="ARBA" id="ARBA00032253"/>
    </source>
</evidence>
<evidence type="ECO:0000256" key="4">
    <source>
        <dbReference type="ARBA" id="ARBA00005189"/>
    </source>
</evidence>
<evidence type="ECO:0000313" key="25">
    <source>
        <dbReference type="EMBL" id="EFF41197.1"/>
    </source>
</evidence>
<evidence type="ECO:0000256" key="15">
    <source>
        <dbReference type="ARBA" id="ARBA00023136"/>
    </source>
</evidence>
<evidence type="ECO:0000313" key="26">
    <source>
        <dbReference type="Proteomes" id="UP000004757"/>
    </source>
</evidence>
<feature type="transmembrane region" description="Helical" evidence="24">
    <location>
        <begin position="150"/>
        <end position="168"/>
    </location>
</feature>
<proteinExistence type="inferred from homology"/>
<comment type="subcellular location">
    <subcellularLocation>
        <location evidence="2">Cell membrane</location>
        <topology evidence="2">Multi-pass membrane protein</topology>
    </subcellularLocation>
</comment>
<comment type="caution">
    <text evidence="25">The sequence shown here is derived from an EMBL/GenBank/DDBJ whole genome shotgun (WGS) entry which is preliminary data.</text>
</comment>
<dbReference type="GO" id="GO:0005886">
    <property type="term" value="C:plasma membrane"/>
    <property type="evidence" value="ECO:0007669"/>
    <property type="project" value="UniProtKB-SubCell"/>
</dbReference>
<evidence type="ECO:0000256" key="9">
    <source>
        <dbReference type="ARBA" id="ARBA00022516"/>
    </source>
</evidence>
<evidence type="ECO:0000256" key="7">
    <source>
        <dbReference type="ARBA" id="ARBA00019373"/>
    </source>
</evidence>
<evidence type="ECO:0000256" key="1">
    <source>
        <dbReference type="ARBA" id="ARBA00001698"/>
    </source>
</evidence>
<evidence type="ECO:0000256" key="18">
    <source>
        <dbReference type="ARBA" id="ARBA00029893"/>
    </source>
</evidence>
<dbReference type="EMBL" id="ADNC01000027">
    <property type="protein sequence ID" value="EFF41197.1"/>
    <property type="molecule type" value="Genomic_DNA"/>
</dbReference>
<dbReference type="GO" id="GO:0016024">
    <property type="term" value="P:CDP-diacylglycerol biosynthetic process"/>
    <property type="evidence" value="ECO:0007669"/>
    <property type="project" value="TreeGrafter"/>
</dbReference>
<keyword evidence="12 25" id="KW-0548">Nucleotidyltransferase</keyword>
<name>D4XWE9_9BACT</name>
<keyword evidence="9" id="KW-0444">Lipid biosynthesis</keyword>
<dbReference type="PANTHER" id="PTHR46382">
    <property type="entry name" value="PHOSPHATIDATE CYTIDYLYLTRANSFERASE"/>
    <property type="match status" value="1"/>
</dbReference>
<gene>
    <name evidence="25" type="primary">cdsA</name>
    <name evidence="25" type="ORF">MALL_0481</name>
</gene>
<feature type="transmembrane region" description="Helical" evidence="24">
    <location>
        <begin position="111"/>
        <end position="138"/>
    </location>
</feature>
<keyword evidence="16" id="KW-0594">Phospholipid biosynthesis</keyword>
<dbReference type="Pfam" id="PF01148">
    <property type="entry name" value="CTP_transf_1"/>
    <property type="match status" value="1"/>
</dbReference>
<feature type="transmembrane region" description="Helical" evidence="24">
    <location>
        <begin position="16"/>
        <end position="37"/>
    </location>
</feature>
<feature type="transmembrane region" description="Helical" evidence="24">
    <location>
        <begin position="49"/>
        <end position="67"/>
    </location>
</feature>
<comment type="similarity">
    <text evidence="5">Belongs to the CDS family.</text>
</comment>
<evidence type="ECO:0000256" key="14">
    <source>
        <dbReference type="ARBA" id="ARBA00023098"/>
    </source>
</evidence>
<comment type="pathway">
    <text evidence="3">Phospholipid metabolism; CDP-diacylglycerol biosynthesis; CDP-diacylglycerol from sn-glycerol 3-phosphate: step 3/3.</text>
</comment>
<evidence type="ECO:0000256" key="2">
    <source>
        <dbReference type="ARBA" id="ARBA00004651"/>
    </source>
</evidence>
<evidence type="ECO:0000256" key="5">
    <source>
        <dbReference type="ARBA" id="ARBA00010185"/>
    </source>
</evidence>
<dbReference type="eggNOG" id="COG4589">
    <property type="taxonomic scope" value="Bacteria"/>
</dbReference>
<protein>
    <recommendedName>
        <fullName evidence="7">Phosphatidate cytidylyltransferase</fullName>
        <ecNumber evidence="6">2.7.7.41</ecNumber>
    </recommendedName>
    <alternativeName>
        <fullName evidence="20">CDP-DAG synthase</fullName>
    </alternativeName>
    <alternativeName>
        <fullName evidence="22">CDP-DG synthase</fullName>
    </alternativeName>
    <alternativeName>
        <fullName evidence="18">CDP-diacylglycerol synthase</fullName>
    </alternativeName>
    <alternativeName>
        <fullName evidence="21">CDP-diglyceride pyrophosphorylase</fullName>
    </alternativeName>
    <alternativeName>
        <fullName evidence="23">CDP-diglyceride synthase</fullName>
    </alternativeName>
    <alternativeName>
        <fullName evidence="19">CTP:phosphatidate cytidylyltransferase</fullName>
    </alternativeName>
</protein>
<organism evidence="25 26">
    <name type="scientific">Mycoplasmopsis alligatoris A21JP2</name>
    <dbReference type="NCBI Taxonomy" id="747682"/>
    <lineage>
        <taxon>Bacteria</taxon>
        <taxon>Bacillati</taxon>
        <taxon>Mycoplasmatota</taxon>
        <taxon>Mycoplasmoidales</taxon>
        <taxon>Metamycoplasmataceae</taxon>
        <taxon>Mycoplasmopsis</taxon>
    </lineage>
</organism>
<dbReference type="GO" id="GO:0004605">
    <property type="term" value="F:phosphatidate cytidylyltransferase activity"/>
    <property type="evidence" value="ECO:0007669"/>
    <property type="project" value="UniProtKB-EC"/>
</dbReference>
<keyword evidence="13 24" id="KW-1133">Transmembrane helix</keyword>
<dbReference type="Proteomes" id="UP000004757">
    <property type="component" value="Unassembled WGS sequence"/>
</dbReference>
<evidence type="ECO:0000256" key="24">
    <source>
        <dbReference type="SAM" id="Phobius"/>
    </source>
</evidence>
<sequence length="315" mass="35593">MSKLNEKMSKIKNDRIIPAIILSLFFGGLFCFTIIGGNANGNFGTVSRIISYIIFSLLFVYVSFELFKSFKLAWYISLFLAFASATAFALPFSLISQYIDYSLDPDNKFSMINVVTFLFEDYLSVLILLAVSIFYFFYQTFTIENRNIKNIFIKSLVLFIALYILLISSKQLIYSSVFAWQYFILFIAVSICADVAGFFGGKFFGHKIFRKKLAPNISPKKTWEGAITAFILTSILIVSVVVSLNLYNGNIAVQTIVSLTLPIFAILGDLTFSAIKRMNLTKDFSKLLLGHGGILDRYDSISFTFFFGFLMLLAI</sequence>
<dbReference type="RefSeq" id="WP_005683816.1">
    <property type="nucleotide sequence ID" value="NZ_ADNC01000027.1"/>
</dbReference>
<feature type="transmembrane region" description="Helical" evidence="24">
    <location>
        <begin position="180"/>
        <end position="204"/>
    </location>
</feature>
<evidence type="ECO:0000256" key="19">
    <source>
        <dbReference type="ARBA" id="ARBA00031825"/>
    </source>
</evidence>
<comment type="pathway">
    <text evidence="4">Lipid metabolism.</text>
</comment>
<dbReference type="EC" id="2.7.7.41" evidence="6"/>
<feature type="transmembrane region" description="Helical" evidence="24">
    <location>
        <begin position="225"/>
        <end position="247"/>
    </location>
</feature>
<evidence type="ECO:0000256" key="6">
    <source>
        <dbReference type="ARBA" id="ARBA00012487"/>
    </source>
</evidence>
<reference evidence="25 26" key="1">
    <citation type="submission" date="2010-03" db="EMBL/GenBank/DDBJ databases">
        <authorList>
            <person name="Glass J.I."/>
            <person name="Benders G.A."/>
            <person name="Durkin A.S."/>
            <person name="Farmerie W.G."/>
            <person name="Hlavinka K."/>
            <person name="Hostetler J."/>
            <person name="Jackson J."/>
            <person name="May M.A."/>
            <person name="Miller R.H."/>
            <person name="Paralanov V."/>
            <person name="Radune D."/>
            <person name="Szczypinski B."/>
            <person name="Brown D.R."/>
        </authorList>
    </citation>
    <scope>NUCLEOTIDE SEQUENCE [LARGE SCALE GENOMIC DNA]</scope>
    <source>
        <strain evidence="25 26">A21JP2</strain>
    </source>
</reference>
<keyword evidence="14" id="KW-0443">Lipid metabolism</keyword>
<keyword evidence="10 25" id="KW-0808">Transferase</keyword>
<keyword evidence="11 24" id="KW-0812">Transmembrane</keyword>
<evidence type="ECO:0000256" key="17">
    <source>
        <dbReference type="ARBA" id="ARBA00023264"/>
    </source>
</evidence>
<evidence type="ECO:0000256" key="8">
    <source>
        <dbReference type="ARBA" id="ARBA00022475"/>
    </source>
</evidence>